<dbReference type="EMBL" id="JABBWE010000006">
    <property type="protein sequence ID" value="KAG1802179.1"/>
    <property type="molecule type" value="Genomic_DNA"/>
</dbReference>
<protein>
    <submittedName>
        <fullName evidence="1">Uncharacterized protein</fullName>
    </submittedName>
</protein>
<sequence length="181" mass="21054">MQVYWKAPINLGRKWMYRMVVGTLWKKELLKKIEDKTGVKAGEKDMYYSKNAAIHTVSLERRRRKTNGLECQNGSLARPNSSMSILGVLFGNQTSLTDLDEKNKEVDSDNTLMIEDCTRWPKEVVLWKEVIPRQEELIPLLYLPDGRKLWEFSRINRQEAITTRQLIKMRPAQSTALHSSS</sequence>
<dbReference type="AlphaFoldDB" id="A0A9P7DSV3"/>
<gene>
    <name evidence="1" type="ORF">HD556DRAFT_1304348</name>
</gene>
<evidence type="ECO:0000313" key="2">
    <source>
        <dbReference type="Proteomes" id="UP000719766"/>
    </source>
</evidence>
<reference evidence="1" key="1">
    <citation type="journal article" date="2020" name="New Phytol.">
        <title>Comparative genomics reveals dynamic genome evolution in host specialist ectomycorrhizal fungi.</title>
        <authorList>
            <person name="Lofgren L.A."/>
            <person name="Nguyen N.H."/>
            <person name="Vilgalys R."/>
            <person name="Ruytinx J."/>
            <person name="Liao H.L."/>
            <person name="Branco S."/>
            <person name="Kuo A."/>
            <person name="LaButti K."/>
            <person name="Lipzen A."/>
            <person name="Andreopoulos W."/>
            <person name="Pangilinan J."/>
            <person name="Riley R."/>
            <person name="Hundley H."/>
            <person name="Na H."/>
            <person name="Barry K."/>
            <person name="Grigoriev I.V."/>
            <person name="Stajich J.E."/>
            <person name="Kennedy P.G."/>
        </authorList>
    </citation>
    <scope>NUCLEOTIDE SEQUENCE</scope>
    <source>
        <strain evidence="1">S12</strain>
    </source>
</reference>
<dbReference type="GeneID" id="64593436"/>
<keyword evidence="2" id="KW-1185">Reference proteome</keyword>
<accession>A0A9P7DSV3</accession>
<evidence type="ECO:0000313" key="1">
    <source>
        <dbReference type="EMBL" id="KAG1802179.1"/>
    </source>
</evidence>
<comment type="caution">
    <text evidence="1">The sequence shown here is derived from an EMBL/GenBank/DDBJ whole genome shotgun (WGS) entry which is preliminary data.</text>
</comment>
<name>A0A9P7DSV3_9AGAM</name>
<organism evidence="1 2">
    <name type="scientific">Suillus plorans</name>
    <dbReference type="NCBI Taxonomy" id="116603"/>
    <lineage>
        <taxon>Eukaryota</taxon>
        <taxon>Fungi</taxon>
        <taxon>Dikarya</taxon>
        <taxon>Basidiomycota</taxon>
        <taxon>Agaricomycotina</taxon>
        <taxon>Agaricomycetes</taxon>
        <taxon>Agaricomycetidae</taxon>
        <taxon>Boletales</taxon>
        <taxon>Suillineae</taxon>
        <taxon>Suillaceae</taxon>
        <taxon>Suillus</taxon>
    </lineage>
</organism>
<dbReference type="RefSeq" id="XP_041165371.1">
    <property type="nucleotide sequence ID" value="XM_041299672.1"/>
</dbReference>
<proteinExistence type="predicted"/>
<dbReference type="Proteomes" id="UP000719766">
    <property type="component" value="Unassembled WGS sequence"/>
</dbReference>